<dbReference type="EMBL" id="ML735333">
    <property type="protein sequence ID" value="KAE8385489.1"/>
    <property type="molecule type" value="Genomic_DNA"/>
</dbReference>
<dbReference type="AlphaFoldDB" id="A0A5N7BUR5"/>
<protein>
    <submittedName>
        <fullName evidence="1">Uncharacterized protein</fullName>
    </submittedName>
</protein>
<accession>A0A5N7BUR5</accession>
<dbReference type="Proteomes" id="UP000326877">
    <property type="component" value="Unassembled WGS sequence"/>
</dbReference>
<organism evidence="1">
    <name type="scientific">Petromyces alliaceus</name>
    <name type="common">Aspergillus alliaceus</name>
    <dbReference type="NCBI Taxonomy" id="209559"/>
    <lineage>
        <taxon>Eukaryota</taxon>
        <taxon>Fungi</taxon>
        <taxon>Dikarya</taxon>
        <taxon>Ascomycota</taxon>
        <taxon>Pezizomycotina</taxon>
        <taxon>Eurotiomycetes</taxon>
        <taxon>Eurotiomycetidae</taxon>
        <taxon>Eurotiales</taxon>
        <taxon>Aspergillaceae</taxon>
        <taxon>Aspergillus</taxon>
        <taxon>Aspergillus subgen. Circumdati</taxon>
    </lineage>
</organism>
<name>A0A5N7BUR5_PETAA</name>
<proteinExistence type="predicted"/>
<gene>
    <name evidence="1" type="ORF">BDV23DRAFT_18236</name>
</gene>
<dbReference type="OrthoDB" id="74360at2759"/>
<reference evidence="1" key="1">
    <citation type="submission" date="2019-04" db="EMBL/GenBank/DDBJ databases">
        <title>Friends and foes A comparative genomics studyof 23 Aspergillus species from section Flavi.</title>
        <authorList>
            <consortium name="DOE Joint Genome Institute"/>
            <person name="Kjaerbolling I."/>
            <person name="Vesth T."/>
            <person name="Frisvad J.C."/>
            <person name="Nybo J.L."/>
            <person name="Theobald S."/>
            <person name="Kildgaard S."/>
            <person name="Isbrandt T."/>
            <person name="Kuo A."/>
            <person name="Sato A."/>
            <person name="Lyhne E.K."/>
            <person name="Kogle M.E."/>
            <person name="Wiebenga A."/>
            <person name="Kun R.S."/>
            <person name="Lubbers R.J."/>
            <person name="Makela M.R."/>
            <person name="Barry K."/>
            <person name="Chovatia M."/>
            <person name="Clum A."/>
            <person name="Daum C."/>
            <person name="Haridas S."/>
            <person name="He G."/>
            <person name="LaButti K."/>
            <person name="Lipzen A."/>
            <person name="Mondo S."/>
            <person name="Riley R."/>
            <person name="Salamov A."/>
            <person name="Simmons B.A."/>
            <person name="Magnuson J.K."/>
            <person name="Henrissat B."/>
            <person name="Mortensen U.H."/>
            <person name="Larsen T.O."/>
            <person name="Devries R.P."/>
            <person name="Grigoriev I.V."/>
            <person name="Machida M."/>
            <person name="Baker S.E."/>
            <person name="Andersen M.R."/>
        </authorList>
    </citation>
    <scope>NUCLEOTIDE SEQUENCE [LARGE SCALE GENOMIC DNA]</scope>
    <source>
        <strain evidence="1">IBT 14317</strain>
    </source>
</reference>
<sequence>MNCQTYLGLYARTDLGSLGNEKIDCTQITRNTRSKTIPENYTIYGEPSRSTMRCSCLPPLLEGTITQETAAQSSRQLMSEAIDDDSLAEKLIPEYPFGRRCLTIWQPTSPAKHLTDGILAQYELSRQP</sequence>
<evidence type="ECO:0000313" key="1">
    <source>
        <dbReference type="EMBL" id="KAE8385489.1"/>
    </source>
</evidence>